<dbReference type="PANTHER" id="PTHR34512:SF30">
    <property type="entry name" value="OUTER MEMBRANE PROTEIN ASSEMBLY FACTOR BAMB"/>
    <property type="match status" value="1"/>
</dbReference>
<organism evidence="2 3">
    <name type="scientific">Paenibacillus plantiphilus</name>
    <dbReference type="NCBI Taxonomy" id="2905650"/>
    <lineage>
        <taxon>Bacteria</taxon>
        <taxon>Bacillati</taxon>
        <taxon>Bacillota</taxon>
        <taxon>Bacilli</taxon>
        <taxon>Bacillales</taxon>
        <taxon>Paenibacillaceae</taxon>
        <taxon>Paenibacillus</taxon>
    </lineage>
</organism>
<accession>A0ABN8GGT3</accession>
<sequence length="456" mass="49203">MGMVNNETKKKKKYILRSGMAVVLAAGIGLSTIPSAVSAEQSIVSVHNWSQPQLKAPIVKPAWTLKVDSDNGWDKSLHGQAKAEDGKVFAFAGGKLVAVDAASGKKLWSYGNGNNLMPNMRYYNGAIIGLTKEGKAYSLNAKNGKQQWISSTAYGVVDSIVPIGDKAYLMQSSSKMTALELGSGKYLWTAEEPNSTGGSDSLMVADGVVIRSFIVQGALSSVQIDGFDDKTGKKLWGHFRQNMPLLIKDGLLYSVNDPYPFADDTADRSVKISIMNVKTGAVKGERVYSWKLPGEPPYTQSSGINGNAFLDGDDLYVFQGMVIAKYDFANYKLGAAPVKKYNAPYGDLVSLGRIHQGRMLFQNYNNGNLIGMKLENGQAVGWAGDNPVNQIDIYGSTIYTGQSDGMFHAFDVQSTKALFSVKTDTRNYGPTLKTGGNLIIQAEGKLIGIKLPAALK</sequence>
<evidence type="ECO:0000313" key="2">
    <source>
        <dbReference type="EMBL" id="CAH1206802.1"/>
    </source>
</evidence>
<feature type="domain" description="Pyrrolo-quinoline quinone repeat" evidence="1">
    <location>
        <begin position="73"/>
        <end position="200"/>
    </location>
</feature>
<evidence type="ECO:0000259" key="1">
    <source>
        <dbReference type="Pfam" id="PF13360"/>
    </source>
</evidence>
<evidence type="ECO:0000313" key="3">
    <source>
        <dbReference type="Proteomes" id="UP000838686"/>
    </source>
</evidence>
<proteinExistence type="predicted"/>
<gene>
    <name evidence="2" type="primary">bamB_1</name>
    <name evidence="2" type="ORF">PAECIP111893_02617</name>
</gene>
<comment type="caution">
    <text evidence="2">The sequence shown here is derived from an EMBL/GenBank/DDBJ whole genome shotgun (WGS) entry which is preliminary data.</text>
</comment>
<dbReference type="InterPro" id="IPR018391">
    <property type="entry name" value="PQQ_b-propeller_rpt"/>
</dbReference>
<dbReference type="Pfam" id="PF13360">
    <property type="entry name" value="PQQ_2"/>
    <property type="match status" value="1"/>
</dbReference>
<dbReference type="InterPro" id="IPR015943">
    <property type="entry name" value="WD40/YVTN_repeat-like_dom_sf"/>
</dbReference>
<dbReference type="SUPFAM" id="SSF50998">
    <property type="entry name" value="Quinoprotein alcohol dehydrogenase-like"/>
    <property type="match status" value="1"/>
</dbReference>
<dbReference type="SMART" id="SM00564">
    <property type="entry name" value="PQQ"/>
    <property type="match status" value="3"/>
</dbReference>
<keyword evidence="3" id="KW-1185">Reference proteome</keyword>
<dbReference type="InterPro" id="IPR002372">
    <property type="entry name" value="PQQ_rpt_dom"/>
</dbReference>
<dbReference type="Gene3D" id="2.130.10.10">
    <property type="entry name" value="YVTN repeat-like/Quinoprotein amine dehydrogenase"/>
    <property type="match status" value="1"/>
</dbReference>
<dbReference type="PANTHER" id="PTHR34512">
    <property type="entry name" value="CELL SURFACE PROTEIN"/>
    <property type="match status" value="1"/>
</dbReference>
<dbReference type="Proteomes" id="UP000838686">
    <property type="component" value="Unassembled WGS sequence"/>
</dbReference>
<reference evidence="2" key="1">
    <citation type="submission" date="2022-01" db="EMBL/GenBank/DDBJ databases">
        <authorList>
            <person name="Criscuolo A."/>
        </authorList>
    </citation>
    <scope>NUCLEOTIDE SEQUENCE</scope>
    <source>
        <strain evidence="2">CIP111893</strain>
    </source>
</reference>
<dbReference type="EMBL" id="CAKMMF010000013">
    <property type="protein sequence ID" value="CAH1206802.1"/>
    <property type="molecule type" value="Genomic_DNA"/>
</dbReference>
<name>A0ABN8GGT3_9BACL</name>
<protein>
    <submittedName>
        <fullName evidence="2">Outer membrane protein assembly factor BamB</fullName>
    </submittedName>
</protein>
<dbReference type="InterPro" id="IPR011047">
    <property type="entry name" value="Quinoprotein_ADH-like_sf"/>
</dbReference>